<keyword evidence="6 8" id="KW-0051">Antiviral defense</keyword>
<dbReference type="GO" id="GO:0005125">
    <property type="term" value="F:cytokine activity"/>
    <property type="evidence" value="ECO:0007669"/>
    <property type="project" value="UniProtKB-KW"/>
</dbReference>
<evidence type="ECO:0000256" key="9">
    <source>
        <dbReference type="SAM" id="SignalP"/>
    </source>
</evidence>
<dbReference type="Gene3D" id="1.20.1250.10">
    <property type="match status" value="1"/>
</dbReference>
<reference evidence="10" key="3">
    <citation type="submission" date="2025-08" db="UniProtKB">
        <authorList>
            <consortium name="Ensembl"/>
        </authorList>
    </citation>
    <scope>IDENTIFICATION</scope>
    <source>
        <strain evidence="10">JP 163 A</strain>
    </source>
</reference>
<keyword evidence="11" id="KW-1185">Reference proteome</keyword>
<dbReference type="GO" id="GO:0043330">
    <property type="term" value="P:response to exogenous dsRNA"/>
    <property type="evidence" value="ECO:0007669"/>
    <property type="project" value="TreeGrafter"/>
</dbReference>
<evidence type="ECO:0000313" key="10">
    <source>
        <dbReference type="Ensembl" id="ENSXMAP00000020724.1"/>
    </source>
</evidence>
<protein>
    <submittedName>
        <fullName evidence="10">Interferon a3-like</fullName>
    </submittedName>
</protein>
<dbReference type="PROSITE" id="PS51257">
    <property type="entry name" value="PROKAR_LIPOPROTEIN"/>
    <property type="match status" value="1"/>
</dbReference>
<keyword evidence="3 8" id="KW-0202">Cytokine</keyword>
<organism evidence="10 11">
    <name type="scientific">Xiphophorus maculatus</name>
    <name type="common">Southern platyfish</name>
    <name type="synonym">Platypoecilus maculatus</name>
    <dbReference type="NCBI Taxonomy" id="8083"/>
    <lineage>
        <taxon>Eukaryota</taxon>
        <taxon>Metazoa</taxon>
        <taxon>Chordata</taxon>
        <taxon>Craniata</taxon>
        <taxon>Vertebrata</taxon>
        <taxon>Euteleostomi</taxon>
        <taxon>Actinopterygii</taxon>
        <taxon>Neopterygii</taxon>
        <taxon>Teleostei</taxon>
        <taxon>Neoteleostei</taxon>
        <taxon>Acanthomorphata</taxon>
        <taxon>Ovalentaria</taxon>
        <taxon>Atherinomorphae</taxon>
        <taxon>Cyprinodontiformes</taxon>
        <taxon>Poeciliidae</taxon>
        <taxon>Poeciliinae</taxon>
        <taxon>Xiphophorus</taxon>
    </lineage>
</organism>
<dbReference type="RefSeq" id="XP_023197266.1">
    <property type="nucleotide sequence ID" value="XM_023341498.1"/>
</dbReference>
<evidence type="ECO:0000256" key="6">
    <source>
        <dbReference type="ARBA" id="ARBA00023118"/>
    </source>
</evidence>
<dbReference type="Proteomes" id="UP000002852">
    <property type="component" value="Unassembled WGS sequence"/>
</dbReference>
<dbReference type="GeneID" id="106700431"/>
<evidence type="ECO:0000256" key="2">
    <source>
        <dbReference type="ARBA" id="ARBA00011033"/>
    </source>
</evidence>
<dbReference type="OrthoDB" id="8924072at2759"/>
<dbReference type="SUPFAM" id="SSF47266">
    <property type="entry name" value="4-helical cytokines"/>
    <property type="match status" value="1"/>
</dbReference>
<dbReference type="PANTHER" id="PTHR11691:SF73">
    <property type="entry name" value="INTERFERON BETA"/>
    <property type="match status" value="1"/>
</dbReference>
<keyword evidence="7" id="KW-1015">Disulfide bond</keyword>
<dbReference type="FunCoup" id="A0A3B5PRW2">
    <property type="interactions" value="1"/>
</dbReference>
<dbReference type="Ensembl" id="ENSXMAT00000033599.1">
    <property type="protein sequence ID" value="ENSXMAP00000020724.1"/>
    <property type="gene ID" value="ENSXMAG00000025187.1"/>
</dbReference>
<dbReference type="InParanoid" id="A0A3B5PRW2"/>
<keyword evidence="5 9" id="KW-0732">Signal</keyword>
<comment type="subcellular location">
    <subcellularLocation>
        <location evidence="1">Secreted</location>
    </subcellularLocation>
</comment>
<reference evidence="11" key="1">
    <citation type="submission" date="2012-01" db="EMBL/GenBank/DDBJ databases">
        <authorList>
            <person name="Walter R."/>
            <person name="Schartl M."/>
            <person name="Warren W."/>
        </authorList>
    </citation>
    <scope>NUCLEOTIDE SEQUENCE [LARGE SCALE GENOMIC DNA]</scope>
    <source>
        <strain evidence="11">JP 163 A</strain>
    </source>
</reference>
<comment type="similarity">
    <text evidence="2 8">Belongs to the alpha/beta interferon family.</text>
</comment>
<dbReference type="InterPro" id="IPR009079">
    <property type="entry name" value="4_helix_cytokine-like_core"/>
</dbReference>
<feature type="chain" id="PRO_5017460080" evidence="9">
    <location>
        <begin position="21"/>
        <end position="184"/>
    </location>
</feature>
<dbReference type="GO" id="GO:0005615">
    <property type="term" value="C:extracellular space"/>
    <property type="evidence" value="ECO:0007669"/>
    <property type="project" value="UniProtKB-KW"/>
</dbReference>
<dbReference type="InterPro" id="IPR000471">
    <property type="entry name" value="Interferon_alpha/beta/delta"/>
</dbReference>
<dbReference type="OMA" id="WEMIRTE"/>
<evidence type="ECO:0000256" key="1">
    <source>
        <dbReference type="ARBA" id="ARBA00004613"/>
    </source>
</evidence>
<dbReference type="STRING" id="8083.ENSXMAP00000020724"/>
<evidence type="ECO:0000256" key="5">
    <source>
        <dbReference type="ARBA" id="ARBA00022729"/>
    </source>
</evidence>
<keyword evidence="4" id="KW-0964">Secreted</keyword>
<dbReference type="SMART" id="SM00076">
    <property type="entry name" value="IFabd"/>
    <property type="match status" value="1"/>
</dbReference>
<evidence type="ECO:0000313" key="11">
    <source>
        <dbReference type="Proteomes" id="UP000002852"/>
    </source>
</evidence>
<dbReference type="GO" id="GO:0006955">
    <property type="term" value="P:immune response"/>
    <property type="evidence" value="ECO:0007669"/>
    <property type="project" value="UniProtKB-ARBA"/>
</dbReference>
<dbReference type="PANTHER" id="PTHR11691">
    <property type="entry name" value="TYPE I INTERFERON"/>
    <property type="match status" value="1"/>
</dbReference>
<sequence length="184" mass="20952">MLNRIFFACVFLGLFCSGSALSCRWMEHKFRQYSGNALNLLDMMANNITNSTEDEENTVAFPDHLYSQASKASAEGKLSFAVHILQEVSALFEEDQNSSSWQEVTVENFLNVVNKQADELHSCIKGHSHMKKRNTKLHLYFKRLSNEILAKMGHSADAWELIRREVKDCLMKADHLVSSLLPPN</sequence>
<dbReference type="GO" id="GO:0051607">
    <property type="term" value="P:defense response to virus"/>
    <property type="evidence" value="ECO:0007669"/>
    <property type="project" value="UniProtKB-KW"/>
</dbReference>
<name>A0A3B5PRW2_XIPMA</name>
<evidence type="ECO:0000256" key="7">
    <source>
        <dbReference type="ARBA" id="ARBA00023157"/>
    </source>
</evidence>
<evidence type="ECO:0000256" key="8">
    <source>
        <dbReference type="RuleBase" id="RU000436"/>
    </source>
</evidence>
<dbReference type="GO" id="GO:0005126">
    <property type="term" value="F:cytokine receptor binding"/>
    <property type="evidence" value="ECO:0007669"/>
    <property type="project" value="InterPro"/>
</dbReference>
<dbReference type="KEGG" id="xma:106700431"/>
<dbReference type="GeneTree" id="ENSGT00510000050089"/>
<evidence type="ECO:0000256" key="4">
    <source>
        <dbReference type="ARBA" id="ARBA00022525"/>
    </source>
</evidence>
<accession>A0A3B5PRW2</accession>
<reference evidence="10" key="4">
    <citation type="submission" date="2025-09" db="UniProtKB">
        <authorList>
            <consortium name="Ensembl"/>
        </authorList>
    </citation>
    <scope>IDENTIFICATION</scope>
    <source>
        <strain evidence="10">JP 163 A</strain>
    </source>
</reference>
<feature type="signal peptide" evidence="9">
    <location>
        <begin position="1"/>
        <end position="20"/>
    </location>
</feature>
<evidence type="ECO:0000256" key="3">
    <source>
        <dbReference type="ARBA" id="ARBA00022514"/>
    </source>
</evidence>
<dbReference type="Pfam" id="PF00143">
    <property type="entry name" value="Interferon"/>
    <property type="match status" value="1"/>
</dbReference>
<reference evidence="11" key="2">
    <citation type="journal article" date="2013" name="Nat. Genet.">
        <title>The genome of the platyfish, Xiphophorus maculatus, provides insights into evolutionary adaptation and several complex traits.</title>
        <authorList>
            <person name="Schartl M."/>
            <person name="Walter R.B."/>
            <person name="Shen Y."/>
            <person name="Garcia T."/>
            <person name="Catchen J."/>
            <person name="Amores A."/>
            <person name="Braasch I."/>
            <person name="Chalopin D."/>
            <person name="Volff J.N."/>
            <person name="Lesch K.P."/>
            <person name="Bisazza A."/>
            <person name="Minx P."/>
            <person name="Hillier L."/>
            <person name="Wilson R.K."/>
            <person name="Fuerstenberg S."/>
            <person name="Boore J."/>
            <person name="Searle S."/>
            <person name="Postlethwait J.H."/>
            <person name="Warren W.C."/>
        </authorList>
    </citation>
    <scope>NUCLEOTIDE SEQUENCE [LARGE SCALE GENOMIC DNA]</scope>
    <source>
        <strain evidence="11">JP 163 A</strain>
    </source>
</reference>
<proteinExistence type="inferred from homology"/>
<dbReference type="AlphaFoldDB" id="A0A3B5PRW2"/>